<dbReference type="GO" id="GO:0020002">
    <property type="term" value="C:host cell plasma membrane"/>
    <property type="evidence" value="ECO:0007669"/>
    <property type="project" value="UniProtKB-SubCell"/>
</dbReference>
<accession>A0A3G4ZX76</accession>
<dbReference type="EMBL" id="MK072120">
    <property type="protein sequence ID" value="AYV78944.1"/>
    <property type="molecule type" value="Genomic_DNA"/>
</dbReference>
<dbReference type="PANTHER" id="PTHR47977">
    <property type="entry name" value="RAS-RELATED PROTEIN RAB"/>
    <property type="match status" value="1"/>
</dbReference>
<dbReference type="SUPFAM" id="SSF52540">
    <property type="entry name" value="P-loop containing nucleoside triphosphate hydrolases"/>
    <property type="match status" value="1"/>
</dbReference>
<dbReference type="PROSITE" id="PS51420">
    <property type="entry name" value="RHO"/>
    <property type="match status" value="1"/>
</dbReference>
<reference evidence="6" key="1">
    <citation type="submission" date="2018-10" db="EMBL/GenBank/DDBJ databases">
        <title>Hidden diversity of soil giant viruses.</title>
        <authorList>
            <person name="Schulz F."/>
            <person name="Alteio L."/>
            <person name="Goudeau D."/>
            <person name="Ryan E.M."/>
            <person name="Malmstrom R.R."/>
            <person name="Blanchard J."/>
            <person name="Woyke T."/>
        </authorList>
    </citation>
    <scope>NUCLEOTIDE SEQUENCE</scope>
    <source>
        <strain evidence="6">EDV1</strain>
    </source>
</reference>
<dbReference type="InterPro" id="IPR027417">
    <property type="entry name" value="P-loop_NTPase"/>
</dbReference>
<dbReference type="Gene3D" id="3.40.50.300">
    <property type="entry name" value="P-loop containing nucleotide triphosphate hydrolases"/>
    <property type="match status" value="1"/>
</dbReference>
<dbReference type="PROSITE" id="PS51417">
    <property type="entry name" value="ARF"/>
    <property type="match status" value="1"/>
</dbReference>
<dbReference type="PROSITE" id="PS51421">
    <property type="entry name" value="RAS"/>
    <property type="match status" value="1"/>
</dbReference>
<evidence type="ECO:0000256" key="2">
    <source>
        <dbReference type="ARBA" id="ARBA00004308"/>
    </source>
</evidence>
<feature type="non-terminal residue" evidence="6">
    <location>
        <position position="1"/>
    </location>
</feature>
<dbReference type="InterPro" id="IPR001806">
    <property type="entry name" value="Small_GTPase"/>
</dbReference>
<dbReference type="GO" id="GO:0003924">
    <property type="term" value="F:GTPase activity"/>
    <property type="evidence" value="ECO:0007669"/>
    <property type="project" value="InterPro"/>
</dbReference>
<proteinExistence type="predicted"/>
<keyword evidence="4" id="KW-0342">GTP-binding</keyword>
<protein>
    <submittedName>
        <fullName evidence="6">Ras-related protein Rab-1A</fullName>
    </submittedName>
</protein>
<keyword evidence="5" id="KW-0472">Membrane</keyword>
<evidence type="ECO:0000313" key="6">
    <source>
        <dbReference type="EMBL" id="AYV78944.1"/>
    </source>
</evidence>
<evidence type="ECO:0000256" key="3">
    <source>
        <dbReference type="ARBA" id="ARBA00022741"/>
    </source>
</evidence>
<dbReference type="SMART" id="SM00174">
    <property type="entry name" value="RHO"/>
    <property type="match status" value="1"/>
</dbReference>
<evidence type="ECO:0000256" key="1">
    <source>
        <dbReference type="ARBA" id="ARBA00004112"/>
    </source>
</evidence>
<gene>
    <name evidence="6" type="ORF">Edafosvirus55_4</name>
</gene>
<dbReference type="Pfam" id="PF00071">
    <property type="entry name" value="Ras"/>
    <property type="match status" value="1"/>
</dbReference>
<name>A0A3G4ZX76_9VIRU</name>
<organism evidence="6">
    <name type="scientific">Edafosvirus sp</name>
    <dbReference type="NCBI Taxonomy" id="2487765"/>
    <lineage>
        <taxon>Viruses</taxon>
        <taxon>Varidnaviria</taxon>
        <taxon>Bamfordvirae</taxon>
        <taxon>Nucleocytoviricota</taxon>
        <taxon>Megaviricetes</taxon>
        <taxon>Imitervirales</taxon>
        <taxon>Mimiviridae</taxon>
        <taxon>Klosneuvirinae</taxon>
    </lineage>
</organism>
<dbReference type="GO" id="GO:0005525">
    <property type="term" value="F:GTP binding"/>
    <property type="evidence" value="ECO:0007669"/>
    <property type="project" value="UniProtKB-KW"/>
</dbReference>
<sequence>VIVGDSGVGKSCILLRFTDNNFNESFISTIGVDFRMRTLTIDNQIVKFQIWDTAGQERFKTITTAYYRGSDGIIFVYDVTSPDSFNNIQQWIEDVTHQVGPNITKLLIGNKADLFELRQVKDVDAQNYADKLGILFIETSAKTSTNIDNAFITIASELLKRKKIKSEPSSSTALLKKNTNNIAYYKKKFCNC</sequence>
<dbReference type="InterPro" id="IPR005225">
    <property type="entry name" value="Small_GTP-bd"/>
</dbReference>
<keyword evidence="3" id="KW-0547">Nucleotide-binding</keyword>
<dbReference type="SMART" id="SM00173">
    <property type="entry name" value="RAS"/>
    <property type="match status" value="1"/>
</dbReference>
<evidence type="ECO:0000256" key="4">
    <source>
        <dbReference type="ARBA" id="ARBA00023134"/>
    </source>
</evidence>
<comment type="subcellular location">
    <subcellularLocation>
        <location evidence="2">Endomembrane system</location>
    </subcellularLocation>
    <subcellularLocation>
        <location evidence="1">Host cell membrane</location>
        <topology evidence="1">Lipid-anchor</topology>
        <orientation evidence="1">Cytoplasmic side</orientation>
    </subcellularLocation>
</comment>
<dbReference type="SMART" id="SM00175">
    <property type="entry name" value="RAB"/>
    <property type="match status" value="1"/>
</dbReference>
<dbReference type="SMART" id="SM00176">
    <property type="entry name" value="RAN"/>
    <property type="match status" value="1"/>
</dbReference>
<dbReference type="PROSITE" id="PS51419">
    <property type="entry name" value="RAB"/>
    <property type="match status" value="1"/>
</dbReference>
<dbReference type="NCBIfam" id="TIGR00231">
    <property type="entry name" value="small_GTP"/>
    <property type="match status" value="1"/>
</dbReference>
<dbReference type="FunFam" id="3.40.50.300:FF:000586">
    <property type="entry name" value="Rab family GTPase"/>
    <property type="match status" value="1"/>
</dbReference>
<evidence type="ECO:0000256" key="5">
    <source>
        <dbReference type="ARBA" id="ARBA00023136"/>
    </source>
</evidence>
<dbReference type="PRINTS" id="PR00449">
    <property type="entry name" value="RASTRNSFRMNG"/>
</dbReference>
<dbReference type="InterPro" id="IPR050227">
    <property type="entry name" value="Rab"/>
</dbReference>